<keyword evidence="4" id="KW-1185">Reference proteome</keyword>
<dbReference type="GO" id="GO:0003824">
    <property type="term" value="F:catalytic activity"/>
    <property type="evidence" value="ECO:0007669"/>
    <property type="project" value="InterPro"/>
</dbReference>
<dbReference type="EMBL" id="JAUNZN010000002">
    <property type="protein sequence ID" value="KAK4825911.1"/>
    <property type="molecule type" value="Genomic_DNA"/>
</dbReference>
<dbReference type="Pfam" id="PF03372">
    <property type="entry name" value="Exo_endo_phos"/>
    <property type="match status" value="1"/>
</dbReference>
<feature type="transmembrane region" description="Helical" evidence="1">
    <location>
        <begin position="50"/>
        <end position="76"/>
    </location>
</feature>
<evidence type="ECO:0000256" key="1">
    <source>
        <dbReference type="SAM" id="Phobius"/>
    </source>
</evidence>
<dbReference type="PANTHER" id="PTHR33395">
    <property type="entry name" value="TRANSCRIPTASE, PUTATIVE-RELATED-RELATED"/>
    <property type="match status" value="1"/>
</dbReference>
<dbReference type="GO" id="GO:0007508">
    <property type="term" value="P:larval heart development"/>
    <property type="evidence" value="ECO:0007669"/>
    <property type="project" value="TreeGrafter"/>
</dbReference>
<evidence type="ECO:0000313" key="3">
    <source>
        <dbReference type="EMBL" id="KAK4825911.1"/>
    </source>
</evidence>
<gene>
    <name evidence="3" type="ORF">QYF61_003406</name>
</gene>
<keyword evidence="1" id="KW-1133">Transmembrane helix</keyword>
<name>A0AAN7NJ85_MYCAM</name>
<evidence type="ECO:0000313" key="4">
    <source>
        <dbReference type="Proteomes" id="UP001333110"/>
    </source>
</evidence>
<comment type="caution">
    <text evidence="3">The sequence shown here is derived from an EMBL/GenBank/DDBJ whole genome shotgun (WGS) entry which is preliminary data.</text>
</comment>
<dbReference type="SUPFAM" id="SSF56219">
    <property type="entry name" value="DNase I-like"/>
    <property type="match status" value="1"/>
</dbReference>
<dbReference type="GO" id="GO:0061343">
    <property type="term" value="P:cell adhesion involved in heart morphogenesis"/>
    <property type="evidence" value="ECO:0007669"/>
    <property type="project" value="TreeGrafter"/>
</dbReference>
<dbReference type="AlphaFoldDB" id="A0AAN7NJ85"/>
<keyword evidence="1" id="KW-0812">Transmembrane</keyword>
<keyword evidence="1" id="KW-0472">Membrane</keyword>
<dbReference type="InterPro" id="IPR036691">
    <property type="entry name" value="Endo/exonu/phosph_ase_sf"/>
</dbReference>
<dbReference type="PANTHER" id="PTHR33395:SF22">
    <property type="entry name" value="REVERSE TRANSCRIPTASE DOMAIN-CONTAINING PROTEIN"/>
    <property type="match status" value="1"/>
</dbReference>
<reference evidence="3 4" key="1">
    <citation type="journal article" date="2023" name="J. Hered.">
        <title>Chromosome-level genome of the wood stork (Mycteria americana) provides insight into avian chromosome evolution.</title>
        <authorList>
            <person name="Flamio R. Jr."/>
            <person name="Ramstad K.M."/>
        </authorList>
    </citation>
    <scope>NUCLEOTIDE SEQUENCE [LARGE SCALE GENOMIC DNA]</scope>
    <source>
        <strain evidence="3">JAX WOST 10</strain>
    </source>
</reference>
<dbReference type="InterPro" id="IPR005135">
    <property type="entry name" value="Endo/exonuclease/phosphatase"/>
</dbReference>
<organism evidence="3 4">
    <name type="scientific">Mycteria americana</name>
    <name type="common">Wood stork</name>
    <dbReference type="NCBI Taxonomy" id="33587"/>
    <lineage>
        <taxon>Eukaryota</taxon>
        <taxon>Metazoa</taxon>
        <taxon>Chordata</taxon>
        <taxon>Craniata</taxon>
        <taxon>Vertebrata</taxon>
        <taxon>Euteleostomi</taxon>
        <taxon>Archelosauria</taxon>
        <taxon>Archosauria</taxon>
        <taxon>Dinosauria</taxon>
        <taxon>Saurischia</taxon>
        <taxon>Theropoda</taxon>
        <taxon>Coelurosauria</taxon>
        <taxon>Aves</taxon>
        <taxon>Neognathae</taxon>
        <taxon>Neoaves</taxon>
        <taxon>Aequornithes</taxon>
        <taxon>Ciconiiformes</taxon>
        <taxon>Ciconiidae</taxon>
        <taxon>Mycteria</taxon>
    </lineage>
</organism>
<protein>
    <recommendedName>
        <fullName evidence="2">Endonuclease/exonuclease/phosphatase domain-containing protein</fullName>
    </recommendedName>
</protein>
<evidence type="ECO:0000259" key="2">
    <source>
        <dbReference type="Pfam" id="PF03372"/>
    </source>
</evidence>
<dbReference type="GO" id="GO:0031012">
    <property type="term" value="C:extracellular matrix"/>
    <property type="evidence" value="ECO:0007669"/>
    <property type="project" value="TreeGrafter"/>
</dbReference>
<feature type="domain" description="Endonuclease/exonuclease/phosphatase" evidence="2">
    <location>
        <begin position="394"/>
        <end position="466"/>
    </location>
</feature>
<proteinExistence type="predicted"/>
<dbReference type="Proteomes" id="UP001333110">
    <property type="component" value="Unassembled WGS sequence"/>
</dbReference>
<accession>A0AAN7NJ85</accession>
<dbReference type="SUPFAM" id="SSF52266">
    <property type="entry name" value="SGNH hydrolase"/>
    <property type="match status" value="1"/>
</dbReference>
<dbReference type="Gene3D" id="3.40.50.12700">
    <property type="match status" value="1"/>
</dbReference>
<dbReference type="Gene3D" id="3.60.10.10">
    <property type="entry name" value="Endonuclease/exonuclease/phosphatase"/>
    <property type="match status" value="1"/>
</dbReference>
<sequence>MHKCGGLGSARLTVGLDDLKGLFQPKQFYDSMITLLYRDVHLSHFNSNSLIYLLVVSMFFGNTTLGYVSIYMMYLYSNVAYLDSNVLTQSSSPDVFTAALDHIIPQPVLKPRIAPTQVQDPALGLVEPHEVHTGPLLQLVQVPLDDIPSFWRVNCTTQVGVIRVLSTQHFDILYADVMQILYADVSVNGCLSQLTVEEDSLDPLLWLGTFFLDLVGSDEVATRSPRAIKRDFRALGQLVKGSGAQAVFSSTLPVAGTDEGRNRKNQQVNTWLRAWCHQQNFGVFDHGSVYTTPGLLVTDGLKGERDKTRLTRDKPGGSTPMFEGQCASEVLRSAASVEVGDGDPCDSKDARVIDVLETMEAPENGHIGIRASSPRKVAGSIAQLRYLYTNTRSMGNKQEELEAIVQQGNYDIVVITETWWDDSHNWSAAMAGYKLFSRARQARRGSGVALYVRECFDYLELKDDICWKYNTAERKQSRRFLECVEDDFLTQLVSEPTREGALLHLLFVNREGLVGDVMVGGHLGRSDHKMIEFLILGELRRGVSRTATLELWRAEFGPFRRLVDKVPWEAVLMGKGVQEV</sequence>